<comment type="caution">
    <text evidence="2">The sequence shown here is derived from an EMBL/GenBank/DDBJ whole genome shotgun (WGS) entry which is preliminary data.</text>
</comment>
<proteinExistence type="predicted"/>
<reference evidence="2 3" key="1">
    <citation type="submission" date="2024-09" db="EMBL/GenBank/DDBJ databases">
        <title>Laminarin stimulates single cell rates of sulfate reduction while oxygen inhibits transcriptomic activity in coastal marine sediment.</title>
        <authorList>
            <person name="Lindsay M."/>
            <person name="Orcutt B."/>
            <person name="Emerson D."/>
            <person name="Stepanauskas R."/>
            <person name="D'Angelo T."/>
        </authorList>
    </citation>
    <scope>NUCLEOTIDE SEQUENCE [LARGE SCALE GENOMIC DNA]</scope>
    <source>
        <strain evidence="2">SAG AM-311-K15</strain>
    </source>
</reference>
<evidence type="ECO:0000313" key="2">
    <source>
        <dbReference type="EMBL" id="MFC1852939.1"/>
    </source>
</evidence>
<sequence>LRSQASTQEIKVVPNVTSRNKGSESDDLRLDAEKHRQKSHQLYQTLYEQTPKYEFKKRLNQLNAKL</sequence>
<accession>A0ABV6Z3B1</accession>
<gene>
    <name evidence="2" type="ORF">ACFL27_22295</name>
</gene>
<feature type="non-terminal residue" evidence="2">
    <location>
        <position position="1"/>
    </location>
</feature>
<keyword evidence="3" id="KW-1185">Reference proteome</keyword>
<feature type="region of interest" description="Disordered" evidence="1">
    <location>
        <begin position="1"/>
        <end position="27"/>
    </location>
</feature>
<evidence type="ECO:0000256" key="1">
    <source>
        <dbReference type="SAM" id="MobiDB-lite"/>
    </source>
</evidence>
<protein>
    <submittedName>
        <fullName evidence="2">Uncharacterized protein</fullName>
    </submittedName>
</protein>
<dbReference type="Proteomes" id="UP001594351">
    <property type="component" value="Unassembled WGS sequence"/>
</dbReference>
<feature type="compositionally biased region" description="Polar residues" evidence="1">
    <location>
        <begin position="1"/>
        <end position="20"/>
    </location>
</feature>
<name>A0ABV6Z3B1_UNCC1</name>
<dbReference type="EMBL" id="JBHPBY010000392">
    <property type="protein sequence ID" value="MFC1852939.1"/>
    <property type="molecule type" value="Genomic_DNA"/>
</dbReference>
<organism evidence="2 3">
    <name type="scientific">candidate division CSSED10-310 bacterium</name>
    <dbReference type="NCBI Taxonomy" id="2855610"/>
    <lineage>
        <taxon>Bacteria</taxon>
        <taxon>Bacteria division CSSED10-310</taxon>
    </lineage>
</organism>
<evidence type="ECO:0000313" key="3">
    <source>
        <dbReference type="Proteomes" id="UP001594351"/>
    </source>
</evidence>